<dbReference type="STRING" id="479433.Caci_2198"/>
<dbReference type="Pfam" id="PF09594">
    <property type="entry name" value="GT87"/>
    <property type="match status" value="1"/>
</dbReference>
<evidence type="ECO:0008006" key="11">
    <source>
        <dbReference type="Google" id="ProtNLM"/>
    </source>
</evidence>
<name>C7QHU2_CATAD</name>
<dbReference type="OrthoDB" id="9774600at2"/>
<dbReference type="CAZy" id="GT87">
    <property type="family name" value="Glycosyltransferase Family 87"/>
</dbReference>
<sequence length="408" mass="43778" precursor="true">MARLPDRRSLSGRQSPSGRRSLTVLLGVFAALSLAGYLVVRALAHPTMIDMVVYRFEGQAVLHGRDLYGAGVKVDTAGGNQLPATYPPFAALLFAAISWIPVGALKVLVTAANIVLLALVVHLAAKLIGGWMDRPGFAERWALLAAIAGLGLWFEPVWTTLRYGQINLALAALILFDLTRAPGSKWPRGLGIGLATGIKLTPGVFILWFLLAGRRREAAVSALSAVGTMAVGFVLLPHASVKFWLHKVFDTDQVGKTYITDNQSLSGMIARITHIDDPKALWAVAAVVVVAAGLWVAARNARRGDDALGALACAVTGLLISPISWSHHWVWAVPVAMLLAVRAPRLAVVWCAVFLSFLIWAVPHKVIGPSPDLNPLQMLLSSLYPLAGLAFLLWAWRESTRAQPVVGS</sequence>
<dbReference type="RefSeq" id="WP_012786410.1">
    <property type="nucleotide sequence ID" value="NC_013131.1"/>
</dbReference>
<evidence type="ECO:0000256" key="5">
    <source>
        <dbReference type="ARBA" id="ARBA00022989"/>
    </source>
</evidence>
<evidence type="ECO:0000256" key="7">
    <source>
        <dbReference type="ARBA" id="ARBA00024033"/>
    </source>
</evidence>
<dbReference type="EMBL" id="CP001700">
    <property type="protein sequence ID" value="ACU71117.1"/>
    <property type="molecule type" value="Genomic_DNA"/>
</dbReference>
<feature type="transmembrane region" description="Helical" evidence="8">
    <location>
        <begin position="218"/>
        <end position="236"/>
    </location>
</feature>
<accession>C7QHU2</accession>
<evidence type="ECO:0000256" key="1">
    <source>
        <dbReference type="ARBA" id="ARBA00004651"/>
    </source>
</evidence>
<proteinExistence type="inferred from homology"/>
<organism evidence="9 10">
    <name type="scientific">Catenulispora acidiphila (strain DSM 44928 / JCM 14897 / NBRC 102108 / NRRL B-24433 / ID139908)</name>
    <dbReference type="NCBI Taxonomy" id="479433"/>
    <lineage>
        <taxon>Bacteria</taxon>
        <taxon>Bacillati</taxon>
        <taxon>Actinomycetota</taxon>
        <taxon>Actinomycetes</taxon>
        <taxon>Catenulisporales</taxon>
        <taxon>Catenulisporaceae</taxon>
        <taxon>Catenulispora</taxon>
    </lineage>
</organism>
<feature type="transmembrane region" description="Helical" evidence="8">
    <location>
        <begin position="280"/>
        <end position="301"/>
    </location>
</feature>
<dbReference type="InterPro" id="IPR018584">
    <property type="entry name" value="GT87"/>
</dbReference>
<protein>
    <recommendedName>
        <fullName evidence="11">Integral membrane protein</fullName>
    </recommendedName>
</protein>
<evidence type="ECO:0000256" key="4">
    <source>
        <dbReference type="ARBA" id="ARBA00022692"/>
    </source>
</evidence>
<feature type="transmembrane region" description="Helical" evidence="8">
    <location>
        <begin position="375"/>
        <end position="396"/>
    </location>
</feature>
<evidence type="ECO:0000256" key="6">
    <source>
        <dbReference type="ARBA" id="ARBA00023136"/>
    </source>
</evidence>
<keyword evidence="2" id="KW-1003">Cell membrane</keyword>
<dbReference type="InParanoid" id="C7QHU2"/>
<dbReference type="eggNOG" id="COG5650">
    <property type="taxonomic scope" value="Bacteria"/>
</dbReference>
<dbReference type="KEGG" id="cai:Caci_2198"/>
<evidence type="ECO:0000256" key="3">
    <source>
        <dbReference type="ARBA" id="ARBA00022679"/>
    </source>
</evidence>
<feature type="transmembrane region" description="Helical" evidence="8">
    <location>
        <begin position="346"/>
        <end position="363"/>
    </location>
</feature>
<keyword evidence="5 8" id="KW-1133">Transmembrane helix</keyword>
<comment type="similarity">
    <text evidence="7">Belongs to the glycosyltransferase 87 family.</text>
</comment>
<dbReference type="FunCoup" id="C7QHU2">
    <property type="interactions" value="8"/>
</dbReference>
<dbReference type="GO" id="GO:0016758">
    <property type="term" value="F:hexosyltransferase activity"/>
    <property type="evidence" value="ECO:0007669"/>
    <property type="project" value="InterPro"/>
</dbReference>
<keyword evidence="3" id="KW-0808">Transferase</keyword>
<dbReference type="HOGENOM" id="CLU_034641_0_1_11"/>
<feature type="transmembrane region" description="Helical" evidence="8">
    <location>
        <begin position="190"/>
        <end position="212"/>
    </location>
</feature>
<evidence type="ECO:0000256" key="8">
    <source>
        <dbReference type="SAM" id="Phobius"/>
    </source>
</evidence>
<feature type="transmembrane region" description="Helical" evidence="8">
    <location>
        <begin position="137"/>
        <end position="154"/>
    </location>
</feature>
<comment type="subcellular location">
    <subcellularLocation>
        <location evidence="1">Cell membrane</location>
        <topology evidence="1">Multi-pass membrane protein</topology>
    </subcellularLocation>
</comment>
<gene>
    <name evidence="9" type="ordered locus">Caci_2198</name>
</gene>
<keyword evidence="10" id="KW-1185">Reference proteome</keyword>
<dbReference type="GO" id="GO:0005886">
    <property type="term" value="C:plasma membrane"/>
    <property type="evidence" value="ECO:0007669"/>
    <property type="project" value="UniProtKB-SubCell"/>
</dbReference>
<evidence type="ECO:0000313" key="9">
    <source>
        <dbReference type="EMBL" id="ACU71117.1"/>
    </source>
</evidence>
<evidence type="ECO:0000256" key="2">
    <source>
        <dbReference type="ARBA" id="ARBA00022475"/>
    </source>
</evidence>
<feature type="transmembrane region" description="Helical" evidence="8">
    <location>
        <begin position="92"/>
        <end position="125"/>
    </location>
</feature>
<keyword evidence="6 8" id="KW-0472">Membrane</keyword>
<reference evidence="9 10" key="1">
    <citation type="journal article" date="2009" name="Stand. Genomic Sci.">
        <title>Complete genome sequence of Catenulispora acidiphila type strain (ID 139908).</title>
        <authorList>
            <person name="Copeland A."/>
            <person name="Lapidus A."/>
            <person name="Glavina Del Rio T."/>
            <person name="Nolan M."/>
            <person name="Lucas S."/>
            <person name="Chen F."/>
            <person name="Tice H."/>
            <person name="Cheng J.F."/>
            <person name="Bruce D."/>
            <person name="Goodwin L."/>
            <person name="Pitluck S."/>
            <person name="Mikhailova N."/>
            <person name="Pati A."/>
            <person name="Ivanova N."/>
            <person name="Mavromatis K."/>
            <person name="Chen A."/>
            <person name="Palaniappan K."/>
            <person name="Chain P."/>
            <person name="Land M."/>
            <person name="Hauser L."/>
            <person name="Chang Y.J."/>
            <person name="Jeffries C.D."/>
            <person name="Chertkov O."/>
            <person name="Brettin T."/>
            <person name="Detter J.C."/>
            <person name="Han C."/>
            <person name="Ali Z."/>
            <person name="Tindall B.J."/>
            <person name="Goker M."/>
            <person name="Bristow J."/>
            <person name="Eisen J.A."/>
            <person name="Markowitz V."/>
            <person name="Hugenholtz P."/>
            <person name="Kyrpides N.C."/>
            <person name="Klenk H.P."/>
        </authorList>
    </citation>
    <scope>NUCLEOTIDE SEQUENCE [LARGE SCALE GENOMIC DNA]</scope>
    <source>
        <strain evidence="10">DSM 44928 / JCM 14897 / NBRC 102108 / NRRL B-24433 / ID139908</strain>
    </source>
</reference>
<feature type="transmembrane region" description="Helical" evidence="8">
    <location>
        <begin position="21"/>
        <end position="44"/>
    </location>
</feature>
<evidence type="ECO:0000313" key="10">
    <source>
        <dbReference type="Proteomes" id="UP000000851"/>
    </source>
</evidence>
<dbReference type="AlphaFoldDB" id="C7QHU2"/>
<dbReference type="Proteomes" id="UP000000851">
    <property type="component" value="Chromosome"/>
</dbReference>
<keyword evidence="4 8" id="KW-0812">Transmembrane</keyword>